<reference evidence="2 3" key="1">
    <citation type="submission" date="2017-12" db="EMBL/GenBank/DDBJ databases">
        <authorList>
            <person name="Paulsen S."/>
            <person name="Gram L.K."/>
        </authorList>
    </citation>
    <scope>NUCLEOTIDE SEQUENCE [LARGE SCALE GENOMIC DNA]</scope>
    <source>
        <strain evidence="2 3">S1189</strain>
    </source>
</reference>
<organism evidence="2 3">
    <name type="scientific">Pseudoalteromonas phenolica</name>
    <dbReference type="NCBI Taxonomy" id="161398"/>
    <lineage>
        <taxon>Bacteria</taxon>
        <taxon>Pseudomonadati</taxon>
        <taxon>Pseudomonadota</taxon>
        <taxon>Gammaproteobacteria</taxon>
        <taxon>Alteromonadales</taxon>
        <taxon>Pseudoalteromonadaceae</taxon>
        <taxon>Pseudoalteromonas</taxon>
    </lineage>
</organism>
<evidence type="ECO:0000313" key="3">
    <source>
        <dbReference type="Proteomes" id="UP000307362"/>
    </source>
</evidence>
<dbReference type="EMBL" id="PNCM01000003">
    <property type="protein sequence ID" value="TMP83999.1"/>
    <property type="molecule type" value="Genomic_DNA"/>
</dbReference>
<proteinExistence type="predicted"/>
<keyword evidence="1" id="KW-1133">Transmembrane helix</keyword>
<dbReference type="RefSeq" id="WP_138565976.1">
    <property type="nucleotide sequence ID" value="NZ_PNCM01000003.1"/>
</dbReference>
<feature type="transmembrane region" description="Helical" evidence="1">
    <location>
        <begin position="53"/>
        <end position="74"/>
    </location>
</feature>
<dbReference type="Proteomes" id="UP000307362">
    <property type="component" value="Unassembled WGS sequence"/>
</dbReference>
<sequence>MLYEEKIDSKGVGYGLIVIGALCTLLPFVWLSYVGSKDDLSFYGVVERTIDNFPASILVTLVFSLFFLFAGYFFTQAYRDIKANGDWIARVFNNEVLLLSPSEKLEKDIVFSIDDINIIEKIIKDTGDNDESITWTFFLKRRNIAIKYFGTLDIDALVNFITKNYDVKLEVRNFDVRGNEI</sequence>
<reference evidence="3" key="2">
    <citation type="submission" date="2019-06" db="EMBL/GenBank/DDBJ databases">
        <title>Co-occurence of chitin degradation, pigmentation and bioactivity in marine Pseudoalteromonas.</title>
        <authorList>
            <person name="Sonnenschein E.C."/>
            <person name="Bech P.K."/>
        </authorList>
    </citation>
    <scope>NUCLEOTIDE SEQUENCE [LARGE SCALE GENOMIC DNA]</scope>
    <source>
        <strain evidence="3">S1189</strain>
    </source>
</reference>
<dbReference type="OrthoDB" id="9773007at2"/>
<name>A0A5S3Z0J9_9GAMM</name>
<evidence type="ECO:0000256" key="1">
    <source>
        <dbReference type="SAM" id="Phobius"/>
    </source>
</evidence>
<keyword evidence="1" id="KW-0812">Transmembrane</keyword>
<accession>A0A5S3Z0J9</accession>
<comment type="caution">
    <text evidence="2">The sequence shown here is derived from an EMBL/GenBank/DDBJ whole genome shotgun (WGS) entry which is preliminary data.</text>
</comment>
<feature type="transmembrane region" description="Helical" evidence="1">
    <location>
        <begin position="12"/>
        <end position="33"/>
    </location>
</feature>
<evidence type="ECO:0000313" key="2">
    <source>
        <dbReference type="EMBL" id="TMP83999.1"/>
    </source>
</evidence>
<protein>
    <submittedName>
        <fullName evidence="2">Uncharacterized protein</fullName>
    </submittedName>
</protein>
<gene>
    <name evidence="2" type="ORF">CWB73_00605</name>
</gene>
<dbReference type="AlphaFoldDB" id="A0A5S3Z0J9"/>
<keyword evidence="1" id="KW-0472">Membrane</keyword>